<proteinExistence type="predicted"/>
<evidence type="ECO:0000313" key="2">
    <source>
        <dbReference type="Proteomes" id="UP001189429"/>
    </source>
</evidence>
<evidence type="ECO:0000313" key="1">
    <source>
        <dbReference type="EMBL" id="CAK0836528.1"/>
    </source>
</evidence>
<dbReference type="EMBL" id="CAUYUJ010013647">
    <property type="protein sequence ID" value="CAK0836528.1"/>
    <property type="molecule type" value="Genomic_DNA"/>
</dbReference>
<sequence length="67" mass="6967">LHMPLRGESRTSISASAPRTSLPRPWIWRQPRLAEVPWAHFAGAAVPAALAAAAASRAAGAARATLA</sequence>
<organism evidence="1 2">
    <name type="scientific">Prorocentrum cordatum</name>
    <dbReference type="NCBI Taxonomy" id="2364126"/>
    <lineage>
        <taxon>Eukaryota</taxon>
        <taxon>Sar</taxon>
        <taxon>Alveolata</taxon>
        <taxon>Dinophyceae</taxon>
        <taxon>Prorocentrales</taxon>
        <taxon>Prorocentraceae</taxon>
        <taxon>Prorocentrum</taxon>
    </lineage>
</organism>
<gene>
    <name evidence="1" type="ORF">PCOR1329_LOCUS32987</name>
</gene>
<keyword evidence="2" id="KW-1185">Reference proteome</keyword>
<dbReference type="Proteomes" id="UP001189429">
    <property type="component" value="Unassembled WGS sequence"/>
</dbReference>
<comment type="caution">
    <text evidence="1">The sequence shown here is derived from an EMBL/GenBank/DDBJ whole genome shotgun (WGS) entry which is preliminary data.</text>
</comment>
<protein>
    <submittedName>
        <fullName evidence="1">Uncharacterized protein</fullName>
    </submittedName>
</protein>
<feature type="non-terminal residue" evidence="1">
    <location>
        <position position="1"/>
    </location>
</feature>
<reference evidence="1" key="1">
    <citation type="submission" date="2023-10" db="EMBL/GenBank/DDBJ databases">
        <authorList>
            <person name="Chen Y."/>
            <person name="Shah S."/>
            <person name="Dougan E. K."/>
            <person name="Thang M."/>
            <person name="Chan C."/>
        </authorList>
    </citation>
    <scope>NUCLEOTIDE SEQUENCE [LARGE SCALE GENOMIC DNA]</scope>
</reference>
<feature type="non-terminal residue" evidence="1">
    <location>
        <position position="67"/>
    </location>
</feature>
<name>A0ABN9SVI4_9DINO</name>
<accession>A0ABN9SVI4</accession>